<protein>
    <submittedName>
        <fullName evidence="1">Uncharacterized protein</fullName>
    </submittedName>
</protein>
<accession>A0ACB7IUI3</accession>
<name>A0ACB7IUI3_PLECO</name>
<dbReference type="Proteomes" id="UP000824881">
    <property type="component" value="Unassembled WGS sequence"/>
</dbReference>
<reference evidence="1 2" key="1">
    <citation type="journal article" date="2021" name="Appl. Environ. Microbiol.">
        <title>Genetic linkage and physical mapping for an oyster mushroom Pleurotus cornucopiae and QTL analysis for the trait cap color.</title>
        <authorList>
            <person name="Zhang Y."/>
            <person name="Gao W."/>
            <person name="Sonnenberg A."/>
            <person name="Chen Q."/>
            <person name="Zhang J."/>
            <person name="Huang C."/>
        </authorList>
    </citation>
    <scope>NUCLEOTIDE SEQUENCE [LARGE SCALE GENOMIC DNA]</scope>
    <source>
        <strain evidence="1">CCMSSC00406</strain>
    </source>
</reference>
<dbReference type="EMBL" id="WQMT02000006">
    <property type="protein sequence ID" value="KAG9221937.1"/>
    <property type="molecule type" value="Genomic_DNA"/>
</dbReference>
<evidence type="ECO:0000313" key="2">
    <source>
        <dbReference type="Proteomes" id="UP000824881"/>
    </source>
</evidence>
<proteinExistence type="predicted"/>
<keyword evidence="2" id="KW-1185">Reference proteome</keyword>
<comment type="caution">
    <text evidence="1">The sequence shown here is derived from an EMBL/GenBank/DDBJ whole genome shotgun (WGS) entry which is preliminary data.</text>
</comment>
<evidence type="ECO:0000313" key="1">
    <source>
        <dbReference type="EMBL" id="KAG9221937.1"/>
    </source>
</evidence>
<sequence>MRAATVSRKFAANLLLFCASSETHLPCASVRLQTCLDSGIVAGSLTALYDPGLPPRGQSLPSFRTCLAARLWSAPVPIRQQAKTRRCTSSFPHTPLDSGLPSPSTFRLAVRPVYIQKRTHSAKWAAGRRLLDIDLKAAALVTLNSSLLEGFSAVPGFHGVVKSHGVVESPSATLGGPCHTMHGLPCNVFLQVWVLACWP</sequence>
<organism evidence="1 2">
    <name type="scientific">Pleurotus cornucopiae</name>
    <name type="common">Cornucopia mushroom</name>
    <dbReference type="NCBI Taxonomy" id="5321"/>
    <lineage>
        <taxon>Eukaryota</taxon>
        <taxon>Fungi</taxon>
        <taxon>Dikarya</taxon>
        <taxon>Basidiomycota</taxon>
        <taxon>Agaricomycotina</taxon>
        <taxon>Agaricomycetes</taxon>
        <taxon>Agaricomycetidae</taxon>
        <taxon>Agaricales</taxon>
        <taxon>Pleurotineae</taxon>
        <taxon>Pleurotaceae</taxon>
        <taxon>Pleurotus</taxon>
    </lineage>
</organism>
<gene>
    <name evidence="1" type="ORF">CCMSSC00406_0010263</name>
</gene>